<keyword evidence="1" id="KW-0812">Transmembrane</keyword>
<dbReference type="AlphaFoldDB" id="A0A8T2IUP7"/>
<evidence type="ECO:0000313" key="3">
    <source>
        <dbReference type="Proteomes" id="UP000812440"/>
    </source>
</evidence>
<comment type="caution">
    <text evidence="2">The sequence shown here is derived from an EMBL/GenBank/DDBJ whole genome shotgun (WGS) entry which is preliminary data.</text>
</comment>
<keyword evidence="3" id="KW-1185">Reference proteome</keyword>
<dbReference type="Proteomes" id="UP000812440">
    <property type="component" value="Chromosome 4"/>
</dbReference>
<keyword evidence="1" id="KW-1133">Transmembrane helix</keyword>
<evidence type="ECO:0000256" key="1">
    <source>
        <dbReference type="SAM" id="Phobius"/>
    </source>
</evidence>
<proteinExistence type="predicted"/>
<reference evidence="2" key="1">
    <citation type="thesis" date="2020" institute="ProQuest LLC" country="789 East Eisenhower Parkway, Ann Arbor, MI, USA">
        <title>Comparative Genomics and Chromosome Evolution.</title>
        <authorList>
            <person name="Mudd A.B."/>
        </authorList>
    </citation>
    <scope>NUCLEOTIDE SEQUENCE</scope>
    <source>
        <strain evidence="2">Female2</strain>
        <tissue evidence="2">Blood</tissue>
    </source>
</reference>
<feature type="transmembrane region" description="Helical" evidence="1">
    <location>
        <begin position="53"/>
        <end position="73"/>
    </location>
</feature>
<keyword evidence="1" id="KW-0472">Membrane</keyword>
<name>A0A8T2IUP7_9PIPI</name>
<dbReference type="OrthoDB" id="5817083at2759"/>
<evidence type="ECO:0000313" key="2">
    <source>
        <dbReference type="EMBL" id="KAG8436699.1"/>
    </source>
</evidence>
<protein>
    <submittedName>
        <fullName evidence="2">Uncharacterized protein</fullName>
    </submittedName>
</protein>
<sequence>MDPVVKRNTQATVNHRKPIHTPLWKVFTLKGQWKYHLQNGPVWKILLCCWKNLISFILLIAFMAAVAFLVHLLKSLKDPSPTTLFNAVAVCFGIIAEILLINCLIWYCRTQYSKAKMLSYSIKPRTIKQCGNIYTKKLANLDPSSNVCRKTMVEKQKLSTSNGDLDLKITIFTGEE</sequence>
<organism evidence="2 3">
    <name type="scientific">Hymenochirus boettgeri</name>
    <name type="common">Congo dwarf clawed frog</name>
    <dbReference type="NCBI Taxonomy" id="247094"/>
    <lineage>
        <taxon>Eukaryota</taxon>
        <taxon>Metazoa</taxon>
        <taxon>Chordata</taxon>
        <taxon>Craniata</taxon>
        <taxon>Vertebrata</taxon>
        <taxon>Euteleostomi</taxon>
        <taxon>Amphibia</taxon>
        <taxon>Batrachia</taxon>
        <taxon>Anura</taxon>
        <taxon>Pipoidea</taxon>
        <taxon>Pipidae</taxon>
        <taxon>Pipinae</taxon>
        <taxon>Hymenochirus</taxon>
    </lineage>
</organism>
<gene>
    <name evidence="2" type="ORF">GDO86_007695</name>
</gene>
<dbReference type="EMBL" id="JAACNH010000007">
    <property type="protein sequence ID" value="KAG8436699.1"/>
    <property type="molecule type" value="Genomic_DNA"/>
</dbReference>
<accession>A0A8T2IUP7</accession>
<feature type="transmembrane region" description="Helical" evidence="1">
    <location>
        <begin position="85"/>
        <end position="108"/>
    </location>
</feature>